<feature type="region of interest" description="Disordered" evidence="1">
    <location>
        <begin position="96"/>
        <end position="129"/>
    </location>
</feature>
<organism evidence="2 3">
    <name type="scientific">Parnassius apollo</name>
    <name type="common">Apollo butterfly</name>
    <name type="synonym">Papilio apollo</name>
    <dbReference type="NCBI Taxonomy" id="110799"/>
    <lineage>
        <taxon>Eukaryota</taxon>
        <taxon>Metazoa</taxon>
        <taxon>Ecdysozoa</taxon>
        <taxon>Arthropoda</taxon>
        <taxon>Hexapoda</taxon>
        <taxon>Insecta</taxon>
        <taxon>Pterygota</taxon>
        <taxon>Neoptera</taxon>
        <taxon>Endopterygota</taxon>
        <taxon>Lepidoptera</taxon>
        <taxon>Glossata</taxon>
        <taxon>Ditrysia</taxon>
        <taxon>Papilionoidea</taxon>
        <taxon>Papilionidae</taxon>
        <taxon>Parnassiinae</taxon>
        <taxon>Parnassini</taxon>
        <taxon>Parnassius</taxon>
        <taxon>Parnassius</taxon>
    </lineage>
</organism>
<comment type="caution">
    <text evidence="2">The sequence shown here is derived from an EMBL/GenBank/DDBJ whole genome shotgun (WGS) entry which is preliminary data.</text>
</comment>
<name>A0A8S3XCK6_PARAO</name>
<dbReference type="OrthoDB" id="6375801at2759"/>
<sequence>MLLTAAERQSRYKEKHKLYSEKYEEYKRKKRVNYHTKKRLIKDLTPQEKYNARTIWRLRKKNLRQNRNNLNRLLDDMTPPNSSSILIPEADAMVAHEAFQNTSHRKNDDTDISGINSPQNMLPHKKLSR</sequence>
<reference evidence="2" key="1">
    <citation type="submission" date="2021-04" db="EMBL/GenBank/DDBJ databases">
        <authorList>
            <person name="Tunstrom K."/>
        </authorList>
    </citation>
    <scope>NUCLEOTIDE SEQUENCE</scope>
</reference>
<proteinExistence type="predicted"/>
<dbReference type="EMBL" id="CAJQZP010001101">
    <property type="protein sequence ID" value="CAG5016543.1"/>
    <property type="molecule type" value="Genomic_DNA"/>
</dbReference>
<evidence type="ECO:0000313" key="3">
    <source>
        <dbReference type="Proteomes" id="UP000691718"/>
    </source>
</evidence>
<dbReference type="AlphaFoldDB" id="A0A8S3XCK6"/>
<dbReference type="Proteomes" id="UP000691718">
    <property type="component" value="Unassembled WGS sequence"/>
</dbReference>
<protein>
    <submittedName>
        <fullName evidence="2">(apollo) hypothetical protein</fullName>
    </submittedName>
</protein>
<gene>
    <name evidence="2" type="ORF">PAPOLLO_LOCUS16536</name>
</gene>
<evidence type="ECO:0000256" key="1">
    <source>
        <dbReference type="SAM" id="MobiDB-lite"/>
    </source>
</evidence>
<evidence type="ECO:0000313" key="2">
    <source>
        <dbReference type="EMBL" id="CAG5016543.1"/>
    </source>
</evidence>
<accession>A0A8S3XCK6</accession>
<keyword evidence="3" id="KW-1185">Reference proteome</keyword>